<gene>
    <name evidence="2" type="ORF">HNR73_000138</name>
</gene>
<evidence type="ECO:0000313" key="2">
    <source>
        <dbReference type="EMBL" id="MBB6032296.1"/>
    </source>
</evidence>
<organism evidence="2 3">
    <name type="scientific">Phytomonospora endophytica</name>
    <dbReference type="NCBI Taxonomy" id="714109"/>
    <lineage>
        <taxon>Bacteria</taxon>
        <taxon>Bacillati</taxon>
        <taxon>Actinomycetota</taxon>
        <taxon>Actinomycetes</taxon>
        <taxon>Micromonosporales</taxon>
        <taxon>Micromonosporaceae</taxon>
        <taxon>Phytomonospora</taxon>
    </lineage>
</organism>
<feature type="domain" description="N-acetyltransferase" evidence="1">
    <location>
        <begin position="142"/>
        <end position="285"/>
    </location>
</feature>
<accession>A0A841F7V6</accession>
<dbReference type="CDD" id="cd04301">
    <property type="entry name" value="NAT_SF"/>
    <property type="match status" value="1"/>
</dbReference>
<dbReference type="PROSITE" id="PS51186">
    <property type="entry name" value="GNAT"/>
    <property type="match status" value="1"/>
</dbReference>
<dbReference type="RefSeq" id="WP_184785212.1">
    <property type="nucleotide sequence ID" value="NZ_BONT01000063.1"/>
</dbReference>
<evidence type="ECO:0000313" key="3">
    <source>
        <dbReference type="Proteomes" id="UP000548476"/>
    </source>
</evidence>
<dbReference type="Pfam" id="PF00583">
    <property type="entry name" value="Acetyltransf_1"/>
    <property type="match status" value="1"/>
</dbReference>
<dbReference type="SUPFAM" id="SSF55729">
    <property type="entry name" value="Acyl-CoA N-acyltransferases (Nat)"/>
    <property type="match status" value="1"/>
</dbReference>
<dbReference type="AlphaFoldDB" id="A0A841F7V6"/>
<dbReference type="InterPro" id="IPR016181">
    <property type="entry name" value="Acyl_CoA_acyltransferase"/>
</dbReference>
<keyword evidence="2" id="KW-0808">Transferase</keyword>
<name>A0A841F7V6_9ACTN</name>
<dbReference type="GO" id="GO:0016747">
    <property type="term" value="F:acyltransferase activity, transferring groups other than amino-acyl groups"/>
    <property type="evidence" value="ECO:0007669"/>
    <property type="project" value="InterPro"/>
</dbReference>
<dbReference type="Gene3D" id="3.40.630.30">
    <property type="match status" value="1"/>
</dbReference>
<dbReference type="Proteomes" id="UP000548476">
    <property type="component" value="Unassembled WGS sequence"/>
</dbReference>
<dbReference type="InterPro" id="IPR000182">
    <property type="entry name" value="GNAT_dom"/>
</dbReference>
<reference evidence="2 3" key="1">
    <citation type="submission" date="2020-08" db="EMBL/GenBank/DDBJ databases">
        <title>Genomic Encyclopedia of Type Strains, Phase IV (KMG-IV): sequencing the most valuable type-strain genomes for metagenomic binning, comparative biology and taxonomic classification.</title>
        <authorList>
            <person name="Goeker M."/>
        </authorList>
    </citation>
    <scope>NUCLEOTIDE SEQUENCE [LARGE SCALE GENOMIC DNA]</scope>
    <source>
        <strain evidence="2 3">YIM 65646</strain>
    </source>
</reference>
<sequence length="285" mass="30646">MRVETEPDLSAFAAGALPWLRGDPVAGNLIAGNVRSRLDGLNELEPGALWIRVLDGDALTGVAMVTPPHMLCVPVLSEKAVVALADTLAERGTALPGVTGPRATVERFVARWSVRTGAAAERGTALMIYELTDLKAPEGVSGTPRQAAPGDLETLADWVAAFSADVHSPVERTPEQRREYTARRIERGMLWLWEDDGVPVSMALRTGVVEGIVKISVVYTPPEHRGHGYAAASVAGLCERLLATPGVERCILYADLDNPTSNGVYRRIGFTPAVEAVDYTFRPRP</sequence>
<dbReference type="EMBL" id="JACHGT010000001">
    <property type="protein sequence ID" value="MBB6032296.1"/>
    <property type="molecule type" value="Genomic_DNA"/>
</dbReference>
<protein>
    <submittedName>
        <fullName evidence="2">Putative GNAT family acetyltransferase</fullName>
    </submittedName>
</protein>
<proteinExistence type="predicted"/>
<evidence type="ECO:0000259" key="1">
    <source>
        <dbReference type="PROSITE" id="PS51186"/>
    </source>
</evidence>
<comment type="caution">
    <text evidence="2">The sequence shown here is derived from an EMBL/GenBank/DDBJ whole genome shotgun (WGS) entry which is preliminary data.</text>
</comment>
<keyword evidence="3" id="KW-1185">Reference proteome</keyword>